<feature type="transmembrane region" description="Helical" evidence="12">
    <location>
        <begin position="195"/>
        <end position="219"/>
    </location>
</feature>
<evidence type="ECO:0000313" key="14">
    <source>
        <dbReference type="EMBL" id="OTP65303.1"/>
    </source>
</evidence>
<evidence type="ECO:0000256" key="8">
    <source>
        <dbReference type="ARBA" id="ARBA00023053"/>
    </source>
</evidence>
<feature type="transmembrane region" description="Helical" evidence="12">
    <location>
        <begin position="166"/>
        <end position="189"/>
    </location>
</feature>
<feature type="transmembrane region" description="Helical" evidence="12">
    <location>
        <begin position="137"/>
        <end position="154"/>
    </location>
</feature>
<accession>A0A242M2F9</accession>
<feature type="transmembrane region" description="Helical" evidence="12">
    <location>
        <begin position="231"/>
        <end position="254"/>
    </location>
</feature>
<evidence type="ECO:0000256" key="10">
    <source>
        <dbReference type="ARBA" id="ARBA00023136"/>
    </source>
</evidence>
<keyword evidence="7 12" id="KW-1133">Transmembrane helix</keyword>
<evidence type="ECO:0000256" key="5">
    <source>
        <dbReference type="ARBA" id="ARBA00022475"/>
    </source>
</evidence>
<name>A0A242M2F9_CABSO</name>
<dbReference type="InterPro" id="IPR006153">
    <property type="entry name" value="Cation/H_exchanger_TM"/>
</dbReference>
<evidence type="ECO:0000256" key="12">
    <source>
        <dbReference type="SAM" id="Phobius"/>
    </source>
</evidence>
<protein>
    <submittedName>
        <fullName evidence="14">Na+/H+ antiporter NhaP</fullName>
    </submittedName>
</protein>
<keyword evidence="6 12" id="KW-0812">Transmembrane</keyword>
<feature type="transmembrane region" description="Helical" evidence="12">
    <location>
        <begin position="361"/>
        <end position="379"/>
    </location>
</feature>
<feature type="domain" description="Cation/H+ exchanger transmembrane" evidence="13">
    <location>
        <begin position="77"/>
        <end position="473"/>
    </location>
</feature>
<dbReference type="PANTHER" id="PTHR10110">
    <property type="entry name" value="SODIUM/HYDROGEN EXCHANGER"/>
    <property type="match status" value="1"/>
</dbReference>
<evidence type="ECO:0000259" key="13">
    <source>
        <dbReference type="Pfam" id="PF00999"/>
    </source>
</evidence>
<feature type="transmembrane region" description="Helical" evidence="12">
    <location>
        <begin position="385"/>
        <end position="410"/>
    </location>
</feature>
<feature type="transmembrane region" description="Helical" evidence="12">
    <location>
        <begin position="322"/>
        <end position="340"/>
    </location>
</feature>
<dbReference type="Proteomes" id="UP000194546">
    <property type="component" value="Unassembled WGS sequence"/>
</dbReference>
<organism evidence="14 15">
    <name type="scientific">Caballeronia sordidicola</name>
    <name type="common">Burkholderia sordidicola</name>
    <dbReference type="NCBI Taxonomy" id="196367"/>
    <lineage>
        <taxon>Bacteria</taxon>
        <taxon>Pseudomonadati</taxon>
        <taxon>Pseudomonadota</taxon>
        <taxon>Betaproteobacteria</taxon>
        <taxon>Burkholderiales</taxon>
        <taxon>Burkholderiaceae</taxon>
        <taxon>Caballeronia</taxon>
    </lineage>
</organism>
<comment type="subcellular location">
    <subcellularLocation>
        <location evidence="1">Cell membrane</location>
        <topology evidence="1">Multi-pass membrane protein</topology>
    </subcellularLocation>
</comment>
<dbReference type="PANTHER" id="PTHR10110:SF195">
    <property type="entry name" value="NA(+)_H(+) ANTIPORTER NHAS2"/>
    <property type="match status" value="1"/>
</dbReference>
<keyword evidence="8" id="KW-0915">Sodium</keyword>
<keyword evidence="9" id="KW-0406">Ion transport</keyword>
<reference evidence="14 15" key="1">
    <citation type="submission" date="2017-03" db="EMBL/GenBank/DDBJ databases">
        <title>Genome analysis of strain PAMC 26510.</title>
        <authorList>
            <person name="Oh H.-M."/>
            <person name="Yang J.-A."/>
        </authorList>
    </citation>
    <scope>NUCLEOTIDE SEQUENCE [LARGE SCALE GENOMIC DNA]</scope>
    <source>
        <strain evidence="14 15">PAMC 26510</strain>
    </source>
</reference>
<dbReference type="GO" id="GO:0005886">
    <property type="term" value="C:plasma membrane"/>
    <property type="evidence" value="ECO:0007669"/>
    <property type="project" value="UniProtKB-SubCell"/>
</dbReference>
<dbReference type="AlphaFoldDB" id="A0A242M2F9"/>
<dbReference type="GO" id="GO:0015386">
    <property type="term" value="F:potassium:proton antiporter activity"/>
    <property type="evidence" value="ECO:0007669"/>
    <property type="project" value="TreeGrafter"/>
</dbReference>
<dbReference type="Gene3D" id="6.10.140.1330">
    <property type="match status" value="1"/>
</dbReference>
<keyword evidence="5" id="KW-1003">Cell membrane</keyword>
<feature type="transmembrane region" description="Helical" evidence="12">
    <location>
        <begin position="274"/>
        <end position="292"/>
    </location>
</feature>
<evidence type="ECO:0000256" key="6">
    <source>
        <dbReference type="ARBA" id="ARBA00022692"/>
    </source>
</evidence>
<keyword evidence="4" id="KW-0050">Antiport</keyword>
<proteinExistence type="inferred from homology"/>
<feature type="transmembrane region" description="Helical" evidence="12">
    <location>
        <begin position="67"/>
        <end position="85"/>
    </location>
</feature>
<feature type="transmembrane region" description="Helical" evidence="12">
    <location>
        <begin position="448"/>
        <end position="472"/>
    </location>
</feature>
<keyword evidence="10 12" id="KW-0472">Membrane</keyword>
<evidence type="ECO:0000256" key="7">
    <source>
        <dbReference type="ARBA" id="ARBA00022989"/>
    </source>
</evidence>
<feature type="transmembrane region" description="Helical" evidence="12">
    <location>
        <begin position="299"/>
        <end position="316"/>
    </location>
</feature>
<evidence type="ECO:0000313" key="15">
    <source>
        <dbReference type="Proteomes" id="UP000194546"/>
    </source>
</evidence>
<dbReference type="GO" id="GO:0051453">
    <property type="term" value="P:regulation of intracellular pH"/>
    <property type="evidence" value="ECO:0007669"/>
    <property type="project" value="TreeGrafter"/>
</dbReference>
<evidence type="ECO:0000256" key="9">
    <source>
        <dbReference type="ARBA" id="ARBA00023065"/>
    </source>
</evidence>
<comment type="caution">
    <text evidence="14">The sequence shown here is derived from an EMBL/GenBank/DDBJ whole genome shotgun (WGS) entry which is preliminary data.</text>
</comment>
<evidence type="ECO:0000256" key="1">
    <source>
        <dbReference type="ARBA" id="ARBA00004651"/>
    </source>
</evidence>
<comment type="similarity">
    <text evidence="2">Belongs to the monovalent cation:proton antiporter 1 (CPA1) transporter (TC 2.A.36) family.</text>
</comment>
<dbReference type="EMBL" id="NBTY01000223">
    <property type="protein sequence ID" value="OTP65303.1"/>
    <property type="molecule type" value="Genomic_DNA"/>
</dbReference>
<feature type="transmembrane region" description="Helical" evidence="12">
    <location>
        <begin position="97"/>
        <end position="117"/>
    </location>
</feature>
<dbReference type="Pfam" id="PF00999">
    <property type="entry name" value="Na_H_Exchanger"/>
    <property type="match status" value="1"/>
</dbReference>
<dbReference type="GO" id="GO:0015385">
    <property type="term" value="F:sodium:proton antiporter activity"/>
    <property type="evidence" value="ECO:0007669"/>
    <property type="project" value="InterPro"/>
</dbReference>
<dbReference type="GO" id="GO:0098719">
    <property type="term" value="P:sodium ion import across plasma membrane"/>
    <property type="evidence" value="ECO:0007669"/>
    <property type="project" value="TreeGrafter"/>
</dbReference>
<evidence type="ECO:0000256" key="11">
    <source>
        <dbReference type="ARBA" id="ARBA00023201"/>
    </source>
</evidence>
<sequence>MRSTSPFPKIPSSCWNADATGAGGSNPVKFCETGDRRSPCDPAFRAFVTVRQNLYTPYSRHTSRPRPMLDIVAIFLVITALLAYLNHRFLRLPTTIGVMASALGLSLTFVGLAALGITHSLHDAEEALVRSVDFGDVLLQGMLSLLLFAGALHVNFRQLKAYRMQVIALAVLSTIASTAIIGVGMWLLLPSLGVVLPLPYCMVFGALISPTDPVAVMGILHSSGAPKNLELVIVGESLFNDGVGVVIFALLSGMAVSGVTPTFQTGLLTLLREAGGGLVFGAVLGYVTFRLLKSVDHYQVEVLITLAAVMGGYALANHLHVSGPLAMVVAGVMIGNRGRADAMSETTRRYVDMFWELIDEILNAVLFVLIGMEVLLVAFPGRILLAGACAAVVTLLARLLTVGLPVAAVGQAFRLPRGAWTVLTWGGLRGGISVALALSIPAGPERNVVLALTYCVVVLSILGQGLTVASVVKLTLKRQAD</sequence>
<evidence type="ECO:0000256" key="4">
    <source>
        <dbReference type="ARBA" id="ARBA00022449"/>
    </source>
</evidence>
<evidence type="ECO:0000256" key="2">
    <source>
        <dbReference type="ARBA" id="ARBA00007367"/>
    </source>
</evidence>
<gene>
    <name evidence="14" type="ORF">PAMC26510_38150</name>
</gene>
<dbReference type="InterPro" id="IPR018422">
    <property type="entry name" value="Cation/H_exchanger_CPA1"/>
</dbReference>
<feature type="transmembrane region" description="Helical" evidence="12">
    <location>
        <begin position="422"/>
        <end position="442"/>
    </location>
</feature>
<evidence type="ECO:0000256" key="3">
    <source>
        <dbReference type="ARBA" id="ARBA00022448"/>
    </source>
</evidence>
<keyword evidence="11" id="KW-0739">Sodium transport</keyword>
<keyword evidence="3" id="KW-0813">Transport</keyword>